<dbReference type="InterPro" id="IPR000601">
    <property type="entry name" value="PKD_dom"/>
</dbReference>
<feature type="domain" description="LTD" evidence="5">
    <location>
        <begin position="288"/>
        <end position="390"/>
    </location>
</feature>
<reference evidence="6 7" key="1">
    <citation type="journal article" date="2016" name="Nat. Commun.">
        <title>Thousands of microbial genomes shed light on interconnected biogeochemical processes in an aquifer system.</title>
        <authorList>
            <person name="Anantharaman K."/>
            <person name="Brown C.T."/>
            <person name="Hug L.A."/>
            <person name="Sharon I."/>
            <person name="Castelle C.J."/>
            <person name="Probst A.J."/>
            <person name="Thomas B.C."/>
            <person name="Singh A."/>
            <person name="Wilkins M.J."/>
            <person name="Karaoz U."/>
            <person name="Brodie E.L."/>
            <person name="Williams K.H."/>
            <person name="Hubbard S.S."/>
            <person name="Banfield J.F."/>
        </authorList>
    </citation>
    <scope>NUCLEOTIDE SEQUENCE [LARGE SCALE GENOMIC DNA]</scope>
</reference>
<name>A0A1F6C1P1_9BACT</name>
<dbReference type="PROSITE" id="PS51841">
    <property type="entry name" value="LTD"/>
    <property type="match status" value="2"/>
</dbReference>
<evidence type="ECO:0000256" key="2">
    <source>
        <dbReference type="SAM" id="Phobius"/>
    </source>
</evidence>
<accession>A0A1F6C1P1</accession>
<evidence type="ECO:0008006" key="8">
    <source>
        <dbReference type="Google" id="ProtNLM"/>
    </source>
</evidence>
<dbReference type="InterPro" id="IPR035986">
    <property type="entry name" value="PKD_dom_sf"/>
</dbReference>
<dbReference type="Gene3D" id="2.60.40.1260">
    <property type="entry name" value="Lamin Tail domain"/>
    <property type="match status" value="1"/>
</dbReference>
<dbReference type="SUPFAM" id="SSF74853">
    <property type="entry name" value="Lamin A/C globular tail domain"/>
    <property type="match status" value="1"/>
</dbReference>
<feature type="compositionally biased region" description="Low complexity" evidence="1">
    <location>
        <begin position="168"/>
        <end position="180"/>
    </location>
</feature>
<dbReference type="PROSITE" id="PS50093">
    <property type="entry name" value="PKD"/>
    <property type="match status" value="1"/>
</dbReference>
<feature type="region of interest" description="Disordered" evidence="1">
    <location>
        <begin position="164"/>
        <end position="205"/>
    </location>
</feature>
<keyword evidence="3" id="KW-0732">Signal</keyword>
<feature type="domain" description="PKD" evidence="4">
    <location>
        <begin position="240"/>
        <end position="281"/>
    </location>
</feature>
<protein>
    <recommendedName>
        <fullName evidence="8">PKD domain-containing protein</fullName>
    </recommendedName>
</protein>
<comment type="caution">
    <text evidence="6">The sequence shown here is derived from an EMBL/GenBank/DDBJ whole genome shotgun (WGS) entry which is preliminary data.</text>
</comment>
<keyword evidence="2" id="KW-1133">Transmembrane helix</keyword>
<dbReference type="InterPro" id="IPR001322">
    <property type="entry name" value="Lamin_tail_dom"/>
</dbReference>
<keyword evidence="2" id="KW-0812">Transmembrane</keyword>
<dbReference type="InterPro" id="IPR013783">
    <property type="entry name" value="Ig-like_fold"/>
</dbReference>
<feature type="domain" description="LTD" evidence="5">
    <location>
        <begin position="16"/>
        <end position="165"/>
    </location>
</feature>
<dbReference type="Proteomes" id="UP000178249">
    <property type="component" value="Unassembled WGS sequence"/>
</dbReference>
<evidence type="ECO:0000313" key="7">
    <source>
        <dbReference type="Proteomes" id="UP000178249"/>
    </source>
</evidence>
<proteinExistence type="predicted"/>
<dbReference type="Pfam" id="PF00932">
    <property type="entry name" value="LTD"/>
    <property type="match status" value="1"/>
</dbReference>
<dbReference type="Gene3D" id="2.60.40.10">
    <property type="entry name" value="Immunoglobulins"/>
    <property type="match status" value="1"/>
</dbReference>
<feature type="transmembrane region" description="Helical" evidence="2">
    <location>
        <begin position="459"/>
        <end position="480"/>
    </location>
</feature>
<feature type="compositionally biased region" description="Polar residues" evidence="1">
    <location>
        <begin position="181"/>
        <end position="190"/>
    </location>
</feature>
<evidence type="ECO:0000256" key="1">
    <source>
        <dbReference type="SAM" id="MobiDB-lite"/>
    </source>
</evidence>
<evidence type="ECO:0000313" key="6">
    <source>
        <dbReference type="EMBL" id="OGG43070.1"/>
    </source>
</evidence>
<dbReference type="SUPFAM" id="SSF49299">
    <property type="entry name" value="PKD domain"/>
    <property type="match status" value="1"/>
</dbReference>
<organism evidence="6 7">
    <name type="scientific">Candidatus Kaiserbacteria bacterium RIFCSPHIGHO2_01_FULL_48_10</name>
    <dbReference type="NCBI Taxonomy" id="1798476"/>
    <lineage>
        <taxon>Bacteria</taxon>
        <taxon>Candidatus Kaiseribacteriota</taxon>
    </lineage>
</organism>
<dbReference type="Pfam" id="PF18911">
    <property type="entry name" value="PKD_4"/>
    <property type="match status" value="1"/>
</dbReference>
<evidence type="ECO:0000259" key="5">
    <source>
        <dbReference type="PROSITE" id="PS51841"/>
    </source>
</evidence>
<evidence type="ECO:0000259" key="4">
    <source>
        <dbReference type="PROSITE" id="PS50093"/>
    </source>
</evidence>
<sequence>MSLLSPSKLFFIVLCFFLPLSASAGVSITEVMYDPSGSDSVGSHVRDWVEIYNDGAPIDLSGWKLFEGGVNHGLTVSAGSAVLGTGGYAIVADDPSLFFADFPNFAGVVFDTAFSSGLNSTGETVTLRNADLIDQDSIIYDPSLGGGGDGNSLQKVGSVWVAANPTPGSAAGSSNGSQNQDPDTNPPSNQSSSASATSTAESSGASYMVEPTMSVSAGADRTVTVGAGSVFDARAFGLKGEPIDGARYVWSFGNGDHKEGQSVLYVFSYPGKYVVVVDASSGKYAASDRIVVTAVPADVAIGAVTPAYIEIINRSSRELDLGLWQLTAQGVTFVFPRNTIVLGHESIAVSNAATGLSPTTPSSVTLSYPNGMLAGAAQPTLIVSRNSMPSPLSAGTGSVSTALPKATSGATLNAMSSRNLPSVETVGKTDAIEGNGEGGETVLAASVMGIPHETTTNSVWPWIVGLVAIISVGLAAFFGLHPKKSESGYTIIEDKS</sequence>
<dbReference type="InterPro" id="IPR036415">
    <property type="entry name" value="Lamin_tail_dom_sf"/>
</dbReference>
<dbReference type="AlphaFoldDB" id="A0A1F6C1P1"/>
<feature type="chain" id="PRO_5009523209" description="PKD domain-containing protein" evidence="3">
    <location>
        <begin position="25"/>
        <end position="496"/>
    </location>
</feature>
<feature type="signal peptide" evidence="3">
    <location>
        <begin position="1"/>
        <end position="24"/>
    </location>
</feature>
<feature type="compositionally biased region" description="Low complexity" evidence="1">
    <location>
        <begin position="191"/>
        <end position="205"/>
    </location>
</feature>
<gene>
    <name evidence="6" type="ORF">A2841_01475</name>
</gene>
<dbReference type="EMBL" id="MFKP01000054">
    <property type="protein sequence ID" value="OGG43070.1"/>
    <property type="molecule type" value="Genomic_DNA"/>
</dbReference>
<evidence type="ECO:0000256" key="3">
    <source>
        <dbReference type="SAM" id="SignalP"/>
    </source>
</evidence>
<keyword evidence="2" id="KW-0472">Membrane</keyword>